<feature type="domain" description="Predicted pPIWI-associating nuclease" evidence="1">
    <location>
        <begin position="3"/>
        <end position="116"/>
    </location>
</feature>
<sequence>MPDFLDAAWNQVVTGGPAASQMAANAVVEAIDRTLRAAAPDAEVLAAAERGELGKNATYLRGGKAAPTRRGRVAYILRSRPGDVKMASSLVESMVTSTAKLVEELQAGKHSSPLPLVLVQTHLVSAEALLTHLVLDPSED</sequence>
<keyword evidence="3" id="KW-1185">Reference proteome</keyword>
<organism evidence="2 3">
    <name type="scientific">Aeromicrobium chenweiae</name>
    <dbReference type="NCBI Taxonomy" id="2079793"/>
    <lineage>
        <taxon>Bacteria</taxon>
        <taxon>Bacillati</taxon>
        <taxon>Actinomycetota</taxon>
        <taxon>Actinomycetes</taxon>
        <taxon>Propionibacteriales</taxon>
        <taxon>Nocardioidaceae</taxon>
        <taxon>Aeromicrobium</taxon>
    </lineage>
</organism>
<reference evidence="3" key="1">
    <citation type="submission" date="2018-01" db="EMBL/GenBank/DDBJ databases">
        <authorList>
            <person name="Li J."/>
        </authorList>
    </citation>
    <scope>NUCLEOTIDE SEQUENCE [LARGE SCALE GENOMIC DNA]</scope>
    <source>
        <strain evidence="3">592</strain>
    </source>
</reference>
<dbReference type="KEGG" id="aez:C3E78_02355"/>
<evidence type="ECO:0000313" key="3">
    <source>
        <dbReference type="Proteomes" id="UP000244384"/>
    </source>
</evidence>
<protein>
    <recommendedName>
        <fullName evidence="1">Predicted pPIWI-associating nuclease domain-containing protein</fullName>
    </recommendedName>
</protein>
<evidence type="ECO:0000313" key="2">
    <source>
        <dbReference type="EMBL" id="AWB91154.1"/>
    </source>
</evidence>
<proteinExistence type="predicted"/>
<accession>A0A2S0WIP6</accession>
<dbReference type="EMBL" id="CP026952">
    <property type="protein sequence ID" value="AWB91154.1"/>
    <property type="molecule type" value="Genomic_DNA"/>
</dbReference>
<dbReference type="Proteomes" id="UP000244384">
    <property type="component" value="Chromosome"/>
</dbReference>
<gene>
    <name evidence="2" type="ORF">C3E78_02355</name>
</gene>
<dbReference type="InterPro" id="IPR040556">
    <property type="entry name" value="pP_pnuc_1"/>
</dbReference>
<dbReference type="AlphaFoldDB" id="A0A2S0WIP6"/>
<dbReference type="Pfam" id="PF18165">
    <property type="entry name" value="pP_pnuc_1"/>
    <property type="match status" value="1"/>
</dbReference>
<name>A0A2S0WIP6_9ACTN</name>
<evidence type="ECO:0000259" key="1">
    <source>
        <dbReference type="Pfam" id="PF18165"/>
    </source>
</evidence>